<reference evidence="1 2" key="1">
    <citation type="submission" date="2024-10" db="EMBL/GenBank/DDBJ databases">
        <title>Updated reference genomes for cyclostephanoid diatoms.</title>
        <authorList>
            <person name="Roberts W.R."/>
            <person name="Alverson A.J."/>
        </authorList>
    </citation>
    <scope>NUCLEOTIDE SEQUENCE [LARGE SCALE GENOMIC DNA]</scope>
    <source>
        <strain evidence="1 2">AJA010-31</strain>
    </source>
</reference>
<protein>
    <submittedName>
        <fullName evidence="1">Uncharacterized protein</fullName>
    </submittedName>
</protein>
<sequence>MWMISISGFKGVLLNSDISKADTFEQSQ</sequence>
<dbReference type="Proteomes" id="UP001530400">
    <property type="component" value="Unassembled WGS sequence"/>
</dbReference>
<comment type="caution">
    <text evidence="1">The sequence shown here is derived from an EMBL/GenBank/DDBJ whole genome shotgun (WGS) entry which is preliminary data.</text>
</comment>
<evidence type="ECO:0000313" key="1">
    <source>
        <dbReference type="EMBL" id="KAL3779064.1"/>
    </source>
</evidence>
<proteinExistence type="predicted"/>
<gene>
    <name evidence="1" type="ORF">ACHAWO_000694</name>
</gene>
<keyword evidence="2" id="KW-1185">Reference proteome</keyword>
<dbReference type="AlphaFoldDB" id="A0ABD3NT43"/>
<name>A0ABD3NT43_9STRA</name>
<organism evidence="1 2">
    <name type="scientific">Cyclotella atomus</name>
    <dbReference type="NCBI Taxonomy" id="382360"/>
    <lineage>
        <taxon>Eukaryota</taxon>
        <taxon>Sar</taxon>
        <taxon>Stramenopiles</taxon>
        <taxon>Ochrophyta</taxon>
        <taxon>Bacillariophyta</taxon>
        <taxon>Coscinodiscophyceae</taxon>
        <taxon>Thalassiosirophycidae</taxon>
        <taxon>Stephanodiscales</taxon>
        <taxon>Stephanodiscaceae</taxon>
        <taxon>Cyclotella</taxon>
    </lineage>
</organism>
<accession>A0ABD3NT43</accession>
<dbReference type="EMBL" id="JALLPJ020000956">
    <property type="protein sequence ID" value="KAL3779064.1"/>
    <property type="molecule type" value="Genomic_DNA"/>
</dbReference>
<evidence type="ECO:0000313" key="2">
    <source>
        <dbReference type="Proteomes" id="UP001530400"/>
    </source>
</evidence>